<dbReference type="Gene3D" id="1.20.58.1210">
    <property type="entry name" value="Exo84p, N-terminal helical domain"/>
    <property type="match status" value="1"/>
</dbReference>
<evidence type="ECO:0000256" key="1">
    <source>
        <dbReference type="ARBA" id="ARBA00007210"/>
    </source>
</evidence>
<sequence>MESSEEDDDFQSHEWITPQSKIDAIYQSNTEKGIRKLCCELLDLKDAVDNLCGNMQSKYLAFLRISEEVVEMEQELIELQKHISAEGILVQDLMSGVCHELEEWSQSNPDMDELEQDQKVFEVQNSLPNEMEDQKQTFLENLDILIAERKLEEALEALVSEERSCSELNGAKDASSNKTSSYESALLKRKALLEEQLIEITEQPSASFVELKKVFSGLLKLGKGPLAHQLFLKACGSRLLKNIEAFLPSCSIYPETYSATFSKLVFSAISLTTKESGLIFGDDPLYTNRVVQWAEWELESFVRLVKENAPSSETTSALRAASICVQASLSYCSMLESQGLKLSKLLLVLLRPYIEEVFEMNFRRARRMVLDLVGNDETFPLSTQFVSPLSAGALSSNNLLTESGMKFMSIVKDIVEQLTKPFISHFGGTVLTRISQLFDKYVDALIKALPGPSEDEHLMEQREVIHFRTETDAEQLTLLGTAFTVADELLPMAISRIWSTQNENNELGSGSAENVVLSMSNTIEFKDWRRHLQHSLDKLRDHFCRQYVLNFIYSREGKTRLDARIYLNSKGEDLFWDSDALPTLPFQALFAKLQQLATVAGDVLLGREKIQKILLARVTETVVMWLSDEKEFWDVFEDDSASLKPLGLQQLVLDMHFIVEIAVRGGYPSRHVHQIASAIIARAIRTFSARGIDPQSALPEDEWFVDTAKGAINKLMLETSGSEVSETNEEHIIIHDEIISDSDDTISCPSTVESSESFASANMDEIESPVYFTDPES</sequence>
<dbReference type="Pfam" id="PF16528">
    <property type="entry name" value="Exo84_C"/>
    <property type="match status" value="1"/>
</dbReference>
<comment type="caution">
    <text evidence="5">The sequence shown here is derived from an EMBL/GenBank/DDBJ whole genome shotgun (WGS) entry which is preliminary data.</text>
</comment>
<dbReference type="EMBL" id="JAMYWD010000003">
    <property type="protein sequence ID" value="KAJ4977312.1"/>
    <property type="molecule type" value="Genomic_DNA"/>
</dbReference>
<reference evidence="5" key="1">
    <citation type="journal article" date="2023" name="Plant J.">
        <title>The genome of the king protea, Protea cynaroides.</title>
        <authorList>
            <person name="Chang J."/>
            <person name="Duong T.A."/>
            <person name="Schoeman C."/>
            <person name="Ma X."/>
            <person name="Roodt D."/>
            <person name="Barker N."/>
            <person name="Li Z."/>
            <person name="Van de Peer Y."/>
            <person name="Mizrachi E."/>
        </authorList>
    </citation>
    <scope>NUCLEOTIDE SEQUENCE</scope>
    <source>
        <tissue evidence="5">Young leaves</tissue>
    </source>
</reference>
<proteinExistence type="inferred from homology"/>
<dbReference type="InterPro" id="IPR032403">
    <property type="entry name" value="Exo84_C"/>
</dbReference>
<keyword evidence="6" id="KW-1185">Reference proteome</keyword>
<dbReference type="PANTHER" id="PTHR21426:SF2">
    <property type="entry name" value="EXOCYST COMPLEX COMPONENT EXO84C"/>
    <property type="match status" value="1"/>
</dbReference>
<dbReference type="InterPro" id="IPR042561">
    <property type="entry name" value="Exo84_C_1"/>
</dbReference>
<feature type="domain" description="Exocyst component Exo84 C-terminal" evidence="4">
    <location>
        <begin position="138"/>
        <end position="342"/>
    </location>
</feature>
<comment type="similarity">
    <text evidence="1">Belongs to the EXO84 family.</text>
</comment>
<dbReference type="SUPFAM" id="SSF74788">
    <property type="entry name" value="Cullin repeat-like"/>
    <property type="match status" value="1"/>
</dbReference>
<dbReference type="Proteomes" id="UP001141806">
    <property type="component" value="Unassembled WGS sequence"/>
</dbReference>
<dbReference type="GO" id="GO:0000145">
    <property type="term" value="C:exocyst"/>
    <property type="evidence" value="ECO:0007669"/>
    <property type="project" value="InterPro"/>
</dbReference>
<evidence type="ECO:0000259" key="4">
    <source>
        <dbReference type="Pfam" id="PF16528"/>
    </source>
</evidence>
<dbReference type="AlphaFoldDB" id="A0A9Q0KV83"/>
<dbReference type="GO" id="GO:0006893">
    <property type="term" value="P:Golgi to plasma membrane transport"/>
    <property type="evidence" value="ECO:0007669"/>
    <property type="project" value="TreeGrafter"/>
</dbReference>
<protein>
    <recommendedName>
        <fullName evidence="4">Exocyst component Exo84 C-terminal domain-containing protein</fullName>
    </recommendedName>
</protein>
<dbReference type="InterPro" id="IPR033961">
    <property type="entry name" value="Exo84"/>
</dbReference>
<keyword evidence="3" id="KW-0268">Exocytosis</keyword>
<evidence type="ECO:0000256" key="3">
    <source>
        <dbReference type="ARBA" id="ARBA00022483"/>
    </source>
</evidence>
<dbReference type="InterPro" id="IPR016159">
    <property type="entry name" value="Cullin_repeat-like_dom_sf"/>
</dbReference>
<evidence type="ECO:0000256" key="2">
    <source>
        <dbReference type="ARBA" id="ARBA00022448"/>
    </source>
</evidence>
<dbReference type="PANTHER" id="PTHR21426">
    <property type="entry name" value="EXOCYST COMPLEX COMPONENT 8"/>
    <property type="match status" value="1"/>
</dbReference>
<accession>A0A9Q0KV83</accession>
<name>A0A9Q0KV83_9MAGN</name>
<evidence type="ECO:0000313" key="5">
    <source>
        <dbReference type="EMBL" id="KAJ4977312.1"/>
    </source>
</evidence>
<keyword evidence="2" id="KW-0813">Transport</keyword>
<dbReference type="OrthoDB" id="1710909at2759"/>
<organism evidence="5 6">
    <name type="scientific">Protea cynaroides</name>
    <dbReference type="NCBI Taxonomy" id="273540"/>
    <lineage>
        <taxon>Eukaryota</taxon>
        <taxon>Viridiplantae</taxon>
        <taxon>Streptophyta</taxon>
        <taxon>Embryophyta</taxon>
        <taxon>Tracheophyta</taxon>
        <taxon>Spermatophyta</taxon>
        <taxon>Magnoliopsida</taxon>
        <taxon>Proteales</taxon>
        <taxon>Proteaceae</taxon>
        <taxon>Protea</taxon>
    </lineage>
</organism>
<evidence type="ECO:0000313" key="6">
    <source>
        <dbReference type="Proteomes" id="UP001141806"/>
    </source>
</evidence>
<dbReference type="GO" id="GO:0006887">
    <property type="term" value="P:exocytosis"/>
    <property type="evidence" value="ECO:0007669"/>
    <property type="project" value="UniProtKB-KW"/>
</dbReference>
<gene>
    <name evidence="5" type="ORF">NE237_002418</name>
</gene>
<dbReference type="GO" id="GO:0008104">
    <property type="term" value="P:intracellular protein localization"/>
    <property type="evidence" value="ECO:0007669"/>
    <property type="project" value="TreeGrafter"/>
</dbReference>